<sequence>MDILALNEYLNRIVYGFPMKLVFLLVGGYLVFFQIRWFSAPFRMARIAFSETLGAIRERAYGFGGQITPFQATMVALSATLGAGHLLGMMAAVLVGGPGAVLWMWLGYLLGTGTKFAEATLAVHYRRRFADGSVSGGPMYYLSRGLPRLRFLGHLFAFFAAVAAFGIGNLSQAGAVGGALAPLGAPPALVGLFLALLVGVVLGGGIVRVARFAQVVVPLKLLLFLVAVLPLFVLYAGKVPEALALVFRAAFSPEAALGGAAGYSLFAALNAGLGRGIFANEAGLGSAPIAHAQAQVDHPVRQGFWGVTEMFVSFLVTSLTALTFIASGLWQKGGTAAEAAQALFQAHPLGGAILALTVAVFALGTMVSWGFYGEEAAAFLLGEGIRWPYRLTFATLAFVGPLGGLEAFLAVSDTLNGLMALPNLLGLVLLGSVVGRLVYGFFRGEPWVPPRATPGR</sequence>
<dbReference type="EMBL" id="DSHZ01000402">
    <property type="protein sequence ID" value="HEO42836.1"/>
    <property type="molecule type" value="Genomic_DNA"/>
</dbReference>
<dbReference type="AlphaFoldDB" id="A0A831XQH7"/>
<evidence type="ECO:0000313" key="9">
    <source>
        <dbReference type="EMBL" id="HEO42836.1"/>
    </source>
</evidence>
<proteinExistence type="inferred from homology"/>
<feature type="transmembrane region" description="Helical" evidence="8">
    <location>
        <begin position="86"/>
        <end position="106"/>
    </location>
</feature>
<reference evidence="9" key="1">
    <citation type="journal article" date="2020" name="mSystems">
        <title>Genome- and Community-Level Interaction Insights into Carbon Utilization and Element Cycling Functions of Hydrothermarchaeota in Hydrothermal Sediment.</title>
        <authorList>
            <person name="Zhou Z."/>
            <person name="Liu Y."/>
            <person name="Xu W."/>
            <person name="Pan J."/>
            <person name="Luo Z.H."/>
            <person name="Li M."/>
        </authorList>
    </citation>
    <scope>NUCLEOTIDE SEQUENCE [LARGE SCALE GENOMIC DNA]</scope>
    <source>
        <strain evidence="9">SpSt-189</strain>
    </source>
</reference>
<evidence type="ECO:0000256" key="8">
    <source>
        <dbReference type="RuleBase" id="RU363064"/>
    </source>
</evidence>
<comment type="similarity">
    <text evidence="2 8">Belongs to the alanine or glycine:cation symporter (AGCS) (TC 2.A.25) family.</text>
</comment>
<evidence type="ECO:0000256" key="3">
    <source>
        <dbReference type="ARBA" id="ARBA00022448"/>
    </source>
</evidence>
<feature type="transmembrane region" description="Helical" evidence="8">
    <location>
        <begin position="423"/>
        <end position="442"/>
    </location>
</feature>
<dbReference type="GO" id="GO:0005886">
    <property type="term" value="C:plasma membrane"/>
    <property type="evidence" value="ECO:0007669"/>
    <property type="project" value="UniProtKB-SubCell"/>
</dbReference>
<dbReference type="InterPro" id="IPR001463">
    <property type="entry name" value="Na/Ala_symport"/>
</dbReference>
<dbReference type="PRINTS" id="PR00175">
    <property type="entry name" value="NAALASMPORT"/>
</dbReference>
<gene>
    <name evidence="9" type="ORF">ENP09_08310</name>
</gene>
<accession>A0A831XQH7</accession>
<keyword evidence="7 8" id="KW-0472">Membrane</keyword>
<evidence type="ECO:0000256" key="6">
    <source>
        <dbReference type="ARBA" id="ARBA00022989"/>
    </source>
</evidence>
<evidence type="ECO:0000256" key="2">
    <source>
        <dbReference type="ARBA" id="ARBA00009261"/>
    </source>
</evidence>
<keyword evidence="8" id="KW-0769">Symport</keyword>
<dbReference type="PANTHER" id="PTHR30330">
    <property type="entry name" value="AGSS FAMILY TRANSPORTER, SODIUM-ALANINE"/>
    <property type="match status" value="1"/>
</dbReference>
<dbReference type="PANTHER" id="PTHR30330:SF3">
    <property type="entry name" value="TRANSCRIPTIONAL REGULATOR, LRP FAMILY"/>
    <property type="match status" value="1"/>
</dbReference>
<feature type="transmembrane region" description="Helical" evidence="8">
    <location>
        <begin position="20"/>
        <end position="39"/>
    </location>
</feature>
<keyword evidence="4 8" id="KW-1003">Cell membrane</keyword>
<feature type="transmembrane region" description="Helical" evidence="8">
    <location>
        <begin position="351"/>
        <end position="371"/>
    </location>
</feature>
<feature type="transmembrane region" description="Helical" evidence="8">
    <location>
        <begin position="391"/>
        <end position="411"/>
    </location>
</feature>
<dbReference type="Pfam" id="PF01235">
    <property type="entry name" value="Na_Ala_symp"/>
    <property type="match status" value="1"/>
</dbReference>
<evidence type="ECO:0000256" key="7">
    <source>
        <dbReference type="ARBA" id="ARBA00023136"/>
    </source>
</evidence>
<organism evidence="9">
    <name type="scientific">Thermus islandicus</name>
    <dbReference type="NCBI Taxonomy" id="540988"/>
    <lineage>
        <taxon>Bacteria</taxon>
        <taxon>Thermotogati</taxon>
        <taxon>Deinococcota</taxon>
        <taxon>Deinococci</taxon>
        <taxon>Thermales</taxon>
        <taxon>Thermaceae</taxon>
        <taxon>Thermus</taxon>
    </lineage>
</organism>
<dbReference type="Gene3D" id="1.20.1740.10">
    <property type="entry name" value="Amino acid/polyamine transporter I"/>
    <property type="match status" value="1"/>
</dbReference>
<feature type="transmembrane region" description="Helical" evidence="8">
    <location>
        <begin position="149"/>
        <end position="168"/>
    </location>
</feature>
<evidence type="ECO:0000256" key="4">
    <source>
        <dbReference type="ARBA" id="ARBA00022475"/>
    </source>
</evidence>
<dbReference type="GO" id="GO:0005283">
    <property type="term" value="F:amino acid:sodium symporter activity"/>
    <property type="evidence" value="ECO:0007669"/>
    <property type="project" value="InterPro"/>
</dbReference>
<evidence type="ECO:0000256" key="1">
    <source>
        <dbReference type="ARBA" id="ARBA00004651"/>
    </source>
</evidence>
<keyword evidence="3 8" id="KW-0813">Transport</keyword>
<feature type="transmembrane region" description="Helical" evidence="8">
    <location>
        <begin position="188"/>
        <end position="207"/>
    </location>
</feature>
<feature type="transmembrane region" description="Helical" evidence="8">
    <location>
        <begin position="310"/>
        <end position="330"/>
    </location>
</feature>
<keyword evidence="5 8" id="KW-0812">Transmembrane</keyword>
<dbReference type="NCBIfam" id="TIGR00835">
    <property type="entry name" value="agcS"/>
    <property type="match status" value="1"/>
</dbReference>
<comment type="subcellular location">
    <subcellularLocation>
        <location evidence="1 8">Cell membrane</location>
        <topology evidence="1 8">Multi-pass membrane protein</topology>
    </subcellularLocation>
</comment>
<protein>
    <submittedName>
        <fullName evidence="9">Sodium:alanine symporter family protein</fullName>
    </submittedName>
</protein>
<feature type="transmembrane region" description="Helical" evidence="8">
    <location>
        <begin position="219"/>
        <end position="237"/>
    </location>
</feature>
<comment type="caution">
    <text evidence="9">The sequence shown here is derived from an EMBL/GenBank/DDBJ whole genome shotgun (WGS) entry which is preliminary data.</text>
</comment>
<name>A0A831XQH7_9DEIN</name>
<keyword evidence="6 8" id="KW-1133">Transmembrane helix</keyword>
<evidence type="ECO:0000256" key="5">
    <source>
        <dbReference type="ARBA" id="ARBA00022692"/>
    </source>
</evidence>